<organism evidence="1 2">
    <name type="scientific">Channa argus</name>
    <name type="common">Northern snakehead</name>
    <name type="synonym">Ophicephalus argus</name>
    <dbReference type="NCBI Taxonomy" id="215402"/>
    <lineage>
        <taxon>Eukaryota</taxon>
        <taxon>Metazoa</taxon>
        <taxon>Chordata</taxon>
        <taxon>Craniata</taxon>
        <taxon>Vertebrata</taxon>
        <taxon>Euteleostomi</taxon>
        <taxon>Actinopterygii</taxon>
        <taxon>Neopterygii</taxon>
        <taxon>Teleostei</taxon>
        <taxon>Neoteleostei</taxon>
        <taxon>Acanthomorphata</taxon>
        <taxon>Anabantaria</taxon>
        <taxon>Anabantiformes</taxon>
        <taxon>Channoidei</taxon>
        <taxon>Channidae</taxon>
        <taxon>Channa</taxon>
    </lineage>
</organism>
<evidence type="ECO:0000313" key="1">
    <source>
        <dbReference type="EMBL" id="KAF3686834.1"/>
    </source>
</evidence>
<reference evidence="1 2" key="1">
    <citation type="submission" date="2019-02" db="EMBL/GenBank/DDBJ databases">
        <title>Opniocepnalus argus genome.</title>
        <authorList>
            <person name="Zhou C."/>
            <person name="Xiao S."/>
        </authorList>
    </citation>
    <scope>NUCLEOTIDE SEQUENCE [LARGE SCALE GENOMIC DNA]</scope>
    <source>
        <strain evidence="1">OARG1902GOOAL</strain>
        <tissue evidence="1">Muscle</tissue>
    </source>
</reference>
<dbReference type="Proteomes" id="UP000503349">
    <property type="component" value="Chromosome 2"/>
</dbReference>
<sequence>MKDSFEKQDFFFYLNPHLSKYSTNIANPAPHPYTNPVKSSLTFGYNTGFF</sequence>
<gene>
    <name evidence="1" type="ORF">EXN66_Car002506</name>
</gene>
<dbReference type="AlphaFoldDB" id="A0A6G1P9N7"/>
<accession>A0A6G1P9N7</accession>
<keyword evidence="2" id="KW-1185">Reference proteome</keyword>
<evidence type="ECO:0000313" key="2">
    <source>
        <dbReference type="Proteomes" id="UP000503349"/>
    </source>
</evidence>
<dbReference type="EMBL" id="CM015713">
    <property type="protein sequence ID" value="KAF3686834.1"/>
    <property type="molecule type" value="Genomic_DNA"/>
</dbReference>
<reference evidence="2" key="2">
    <citation type="submission" date="2019-02" db="EMBL/GenBank/DDBJ databases">
        <title>Opniocepnalus argus Var Kimnra genome.</title>
        <authorList>
            <person name="Zhou C."/>
            <person name="Xiao S."/>
        </authorList>
    </citation>
    <scope>NUCLEOTIDE SEQUENCE [LARGE SCALE GENOMIC DNA]</scope>
</reference>
<proteinExistence type="predicted"/>
<protein>
    <submittedName>
        <fullName evidence="1">Uncharacterized protein</fullName>
    </submittedName>
</protein>
<name>A0A6G1P9N7_CHAAH</name>